<dbReference type="Proteomes" id="UP001056132">
    <property type="component" value="Chromosome 2"/>
</dbReference>
<evidence type="ECO:0000313" key="3">
    <source>
        <dbReference type="Proteomes" id="UP001056132"/>
    </source>
</evidence>
<protein>
    <submittedName>
        <fullName evidence="2">Uncharacterized protein</fullName>
    </submittedName>
</protein>
<sequence length="314" mass="32430">MRRSTPLGMLAACLCTCLAACSPYLYKSEVESFRAGVNDLATAYQSGTKGVAAERAVIQQTQLTPTRTRVALSPGCALPATVSAAPAADNTLPCALQPADPAMAPRQSAPRESTSAAPLIHALRDYADALAAITNAQDQEALEAANSKLTGSLAGLASTAKVGLPNEFGAIAGLAFSVGVATLNQRRFDMLKRGVTAANEPVAVLGDAMGQALDTLRKARADGLLLAGTTMAGQINASMSPDDYTAALTTLQAKTDAIETLRRTNARAAADDMVKAHAALAQALNDDTRQVAAVVTALKTFREKARAVQEAFAS</sequence>
<reference evidence="2" key="1">
    <citation type="journal article" date="2022" name="Microbiol. Resour. Announc.">
        <title>Genome Sequence of Cupriavidus campinensis Strain G5, a Member of a Bacterial Consortium Capable of Polyethylene Degradation.</title>
        <authorList>
            <person name="Schneider B."/>
            <person name="Pfeiffer F."/>
            <person name="Dyall-Smith M."/>
            <person name="Kunte H.J."/>
        </authorList>
    </citation>
    <scope>NUCLEOTIDE SEQUENCE</scope>
    <source>
        <strain evidence="2">G5</strain>
    </source>
</reference>
<organism evidence="2 3">
    <name type="scientific">Cupriavidus campinensis</name>
    <dbReference type="NCBI Taxonomy" id="151783"/>
    <lineage>
        <taxon>Bacteria</taxon>
        <taxon>Pseudomonadati</taxon>
        <taxon>Pseudomonadota</taxon>
        <taxon>Betaproteobacteria</taxon>
        <taxon>Burkholderiales</taxon>
        <taxon>Burkholderiaceae</taxon>
        <taxon>Cupriavidus</taxon>
    </lineage>
</organism>
<name>A0AAE9I7L8_9BURK</name>
<dbReference type="KEGG" id="ccam:M5D45_21810"/>
<evidence type="ECO:0000256" key="1">
    <source>
        <dbReference type="SAM" id="SignalP"/>
    </source>
</evidence>
<accession>A0AAE9I7L8</accession>
<feature type="chain" id="PRO_5042284404" evidence="1">
    <location>
        <begin position="20"/>
        <end position="314"/>
    </location>
</feature>
<dbReference type="RefSeq" id="WP_211942801.1">
    <property type="nucleotide sequence ID" value="NZ_CAJPVH010000004.1"/>
</dbReference>
<dbReference type="EMBL" id="CP097331">
    <property type="protein sequence ID" value="URF07805.1"/>
    <property type="molecule type" value="Genomic_DNA"/>
</dbReference>
<dbReference type="AlphaFoldDB" id="A0AAE9I7L8"/>
<proteinExistence type="predicted"/>
<evidence type="ECO:0000313" key="2">
    <source>
        <dbReference type="EMBL" id="URF07805.1"/>
    </source>
</evidence>
<feature type="signal peptide" evidence="1">
    <location>
        <begin position="1"/>
        <end position="19"/>
    </location>
</feature>
<keyword evidence="1" id="KW-0732">Signal</keyword>
<gene>
    <name evidence="2" type="ORF">M5D45_21810</name>
</gene>
<reference evidence="2" key="2">
    <citation type="submission" date="2022-05" db="EMBL/GenBank/DDBJ databases">
        <authorList>
            <person name="Kunte H.-J."/>
        </authorList>
    </citation>
    <scope>NUCLEOTIDE SEQUENCE</scope>
    <source>
        <strain evidence="2">G5</strain>
    </source>
</reference>